<dbReference type="EMBL" id="KF901127">
    <property type="protein sequence ID" value="AIF19015.1"/>
    <property type="molecule type" value="Genomic_DNA"/>
</dbReference>
<organism evidence="2">
    <name type="scientific">uncultured marine thaumarchaeote KM3_85_C11</name>
    <dbReference type="NCBI Taxonomy" id="1456316"/>
    <lineage>
        <taxon>Archaea</taxon>
        <taxon>Nitrososphaerota</taxon>
        <taxon>environmental samples</taxon>
    </lineage>
</organism>
<evidence type="ECO:0008006" key="3">
    <source>
        <dbReference type="Google" id="ProtNLM"/>
    </source>
</evidence>
<proteinExistence type="predicted"/>
<dbReference type="Gene3D" id="2.60.40.1930">
    <property type="match status" value="1"/>
</dbReference>
<evidence type="ECO:0000313" key="2">
    <source>
        <dbReference type="EMBL" id="AIF19015.1"/>
    </source>
</evidence>
<reference evidence="2" key="1">
    <citation type="journal article" date="2014" name="Genome Biol. Evol.">
        <title>Pangenome evidence for extensive interdomain horizontal transfer affecting lineage core and shell genes in uncultured planktonic thaumarchaeota and euryarchaeota.</title>
        <authorList>
            <person name="Deschamps P."/>
            <person name="Zivanovic Y."/>
            <person name="Moreira D."/>
            <person name="Rodriguez-Valera F."/>
            <person name="Lopez-Garcia P."/>
        </authorList>
    </citation>
    <scope>NUCLEOTIDE SEQUENCE</scope>
</reference>
<keyword evidence="1" id="KW-0812">Transmembrane</keyword>
<dbReference type="AlphaFoldDB" id="A0A075HU13"/>
<accession>A0A075HU13</accession>
<evidence type="ECO:0000256" key="1">
    <source>
        <dbReference type="SAM" id="Phobius"/>
    </source>
</evidence>
<sequence length="234" mass="24579">MKAILLLALSAIILSQSYGFAYADHGGSSHANVPTAAGGIGGAQIVTIATDSSSYEEGDMISVSGSVSDYDEADPFKNFDVTLKLIAPNGNIISISQIPLNSDGSYSTFIPAQGPLWKFYGDYTISVSHGSDRNASTTFTFVPSEPEEEVVEEVVVEEGVIEISEEELAEGCGAGTHLEDGACVLDETTEPTSFSPSASGFNAFAYSVVFTVAIAFVIMIILYAISRGSRTKTA</sequence>
<keyword evidence="1" id="KW-0472">Membrane</keyword>
<feature type="transmembrane region" description="Helical" evidence="1">
    <location>
        <begin position="203"/>
        <end position="225"/>
    </location>
</feature>
<protein>
    <recommendedName>
        <fullName evidence="3">Macroglobulin domain-containing protein</fullName>
    </recommendedName>
</protein>
<keyword evidence="1" id="KW-1133">Transmembrane helix</keyword>
<name>A0A075HU13_9ARCH</name>